<dbReference type="InterPro" id="IPR002178">
    <property type="entry name" value="PTS_EIIA_type-2_dom"/>
</dbReference>
<dbReference type="InterPro" id="IPR016152">
    <property type="entry name" value="PTrfase/Anion_transptr"/>
</dbReference>
<name>A0A7C4U7G5_UNCW3</name>
<dbReference type="AlphaFoldDB" id="A0A7C4U7G5"/>
<protein>
    <recommendedName>
        <fullName evidence="1">PTS EIIA type-2 domain-containing protein</fullName>
    </recommendedName>
</protein>
<proteinExistence type="predicted"/>
<reference evidence="2" key="1">
    <citation type="journal article" date="2020" name="mSystems">
        <title>Genome- and Community-Level Interaction Insights into Carbon Utilization and Element Cycling Functions of Hydrothermarchaeota in Hydrothermal Sediment.</title>
        <authorList>
            <person name="Zhou Z."/>
            <person name="Liu Y."/>
            <person name="Xu W."/>
            <person name="Pan J."/>
            <person name="Luo Z.H."/>
            <person name="Li M."/>
        </authorList>
    </citation>
    <scope>NUCLEOTIDE SEQUENCE [LARGE SCALE GENOMIC DNA]</scope>
    <source>
        <strain evidence="2">SpSt-780</strain>
    </source>
</reference>
<dbReference type="SUPFAM" id="SSF55804">
    <property type="entry name" value="Phoshotransferase/anion transport protein"/>
    <property type="match status" value="1"/>
</dbReference>
<evidence type="ECO:0000259" key="1">
    <source>
        <dbReference type="Pfam" id="PF00359"/>
    </source>
</evidence>
<sequence>MIWEDVVDFFIITKKGKESIIELLEKSGYSSMINEIVDEKKMFMYSIGKGIYFIRTMIDIDEEEVYIGVSEEDTGLKSFDGIPVKIIILLFHPKDKKNFVKFVSFFFRLLNIPSVRNEIIKAKDVDEVKGILKREPV</sequence>
<gene>
    <name evidence="2" type="ORF">ENV67_05285</name>
</gene>
<organism evidence="2">
    <name type="scientific">candidate division WOR-3 bacterium</name>
    <dbReference type="NCBI Taxonomy" id="2052148"/>
    <lineage>
        <taxon>Bacteria</taxon>
        <taxon>Bacteria division WOR-3</taxon>
    </lineage>
</organism>
<comment type="caution">
    <text evidence="2">The sequence shown here is derived from an EMBL/GenBank/DDBJ whole genome shotgun (WGS) entry which is preliminary data.</text>
</comment>
<evidence type="ECO:0000313" key="2">
    <source>
        <dbReference type="EMBL" id="HGW91937.1"/>
    </source>
</evidence>
<feature type="domain" description="PTS EIIA type-2" evidence="1">
    <location>
        <begin position="19"/>
        <end position="134"/>
    </location>
</feature>
<dbReference type="Pfam" id="PF00359">
    <property type="entry name" value="PTS_EIIA_2"/>
    <property type="match status" value="1"/>
</dbReference>
<dbReference type="Gene3D" id="3.40.930.10">
    <property type="entry name" value="Mannitol-specific EII, Chain A"/>
    <property type="match status" value="1"/>
</dbReference>
<accession>A0A7C4U7G5</accession>
<dbReference type="EMBL" id="DTHG01000067">
    <property type="protein sequence ID" value="HGW91937.1"/>
    <property type="molecule type" value="Genomic_DNA"/>
</dbReference>